<dbReference type="AlphaFoldDB" id="A0A1M5SKU5"/>
<proteinExistence type="predicted"/>
<dbReference type="Pfam" id="PF18174">
    <property type="entry name" value="HU-CCDC81_bac_1"/>
    <property type="match status" value="1"/>
</dbReference>
<sequence>MQLSKYISDLLYRYECVIVPNFGGFVSNTIPSKRNIENHQFTPPTKTISFNINLQKNDGLLINHIAKSLNISFDNAAAMVQNTVENWLNNLHESPLLLNNIGQFTLDNGQLVFEPLNKINYLTSSFGLSDVNANYILRNNIVTHKTQVKRSYGKYFATAAVVAGLFFASSIYVQQKINQQEIVDQQAVTNQIQQASFNILKPLPAVTLTIEKEAAEEISYKYHIIAGAFKEPINAIKKVDLLKEKGFNASIIGLNKWGLTQVSYASFNDKRDAINTLNSIRKKDNKHAWLFINE</sequence>
<dbReference type="OrthoDB" id="653949at2"/>
<dbReference type="Gene3D" id="3.30.70.1070">
    <property type="entry name" value="Sporulation related repeat"/>
    <property type="match status" value="1"/>
</dbReference>
<dbReference type="SUPFAM" id="SSF110997">
    <property type="entry name" value="Sporulation related repeat"/>
    <property type="match status" value="1"/>
</dbReference>
<evidence type="ECO:0000313" key="2">
    <source>
        <dbReference type="EMBL" id="SHH39115.1"/>
    </source>
</evidence>
<reference evidence="3" key="1">
    <citation type="submission" date="2016-11" db="EMBL/GenBank/DDBJ databases">
        <authorList>
            <person name="Varghese N."/>
            <person name="Submissions S."/>
        </authorList>
    </citation>
    <scope>NUCLEOTIDE SEQUENCE [LARGE SCALE GENOMIC DNA]</scope>
    <source>
        <strain evidence="3">DSM 100572</strain>
    </source>
</reference>
<dbReference type="STRING" id="1195760.SAMN05444281_0366"/>
<dbReference type="Pfam" id="PF18175">
    <property type="entry name" value="HU-CCDC81_bac_2"/>
    <property type="match status" value="1"/>
</dbReference>
<protein>
    <recommendedName>
        <fullName evidence="1">SPOR domain-containing protein</fullName>
    </recommendedName>
</protein>
<evidence type="ECO:0000259" key="1">
    <source>
        <dbReference type="PROSITE" id="PS51724"/>
    </source>
</evidence>
<feature type="domain" description="SPOR" evidence="1">
    <location>
        <begin position="216"/>
        <end position="293"/>
    </location>
</feature>
<dbReference type="InterPro" id="IPR041268">
    <property type="entry name" value="HU-CCDC81_bac_2"/>
</dbReference>
<name>A0A1M5SKU5_9FLAO</name>
<accession>A0A1M5SKU5</accession>
<gene>
    <name evidence="2" type="ORF">SAMN05444281_0366</name>
</gene>
<dbReference type="InterPro" id="IPR007730">
    <property type="entry name" value="SPOR-like_dom"/>
</dbReference>
<organism evidence="2 3">
    <name type="scientific">Wenyingzhuangia marina</name>
    <dbReference type="NCBI Taxonomy" id="1195760"/>
    <lineage>
        <taxon>Bacteria</taxon>
        <taxon>Pseudomonadati</taxon>
        <taxon>Bacteroidota</taxon>
        <taxon>Flavobacteriia</taxon>
        <taxon>Flavobacteriales</taxon>
        <taxon>Flavobacteriaceae</taxon>
        <taxon>Wenyingzhuangia</taxon>
    </lineage>
</organism>
<dbReference type="Proteomes" id="UP000184109">
    <property type="component" value="Unassembled WGS sequence"/>
</dbReference>
<dbReference type="EMBL" id="FQXQ01000001">
    <property type="protein sequence ID" value="SHH39115.1"/>
    <property type="molecule type" value="Genomic_DNA"/>
</dbReference>
<evidence type="ECO:0000313" key="3">
    <source>
        <dbReference type="Proteomes" id="UP000184109"/>
    </source>
</evidence>
<dbReference type="RefSeq" id="WP_073117970.1">
    <property type="nucleotide sequence ID" value="NZ_BMEN01000001.1"/>
</dbReference>
<dbReference type="PROSITE" id="PS51724">
    <property type="entry name" value="SPOR"/>
    <property type="match status" value="1"/>
</dbReference>
<dbReference type="InterPro" id="IPR036680">
    <property type="entry name" value="SPOR-like_sf"/>
</dbReference>
<dbReference type="InterPro" id="IPR040495">
    <property type="entry name" value="HU-CCDC81_bac_1"/>
</dbReference>
<keyword evidence="3" id="KW-1185">Reference proteome</keyword>
<dbReference type="GO" id="GO:0042834">
    <property type="term" value="F:peptidoglycan binding"/>
    <property type="evidence" value="ECO:0007669"/>
    <property type="project" value="InterPro"/>
</dbReference>